<evidence type="ECO:0000313" key="3">
    <source>
        <dbReference type="Proteomes" id="UP001189429"/>
    </source>
</evidence>
<comment type="caution">
    <text evidence="2">The sequence shown here is derived from an EMBL/GenBank/DDBJ whole genome shotgun (WGS) entry which is preliminary data.</text>
</comment>
<evidence type="ECO:0000256" key="1">
    <source>
        <dbReference type="SAM" id="MobiDB-lite"/>
    </source>
</evidence>
<feature type="region of interest" description="Disordered" evidence="1">
    <location>
        <begin position="1"/>
        <end position="56"/>
    </location>
</feature>
<protein>
    <submittedName>
        <fullName evidence="2">Uncharacterized protein</fullName>
    </submittedName>
</protein>
<keyword evidence="3" id="KW-1185">Reference proteome</keyword>
<evidence type="ECO:0000313" key="2">
    <source>
        <dbReference type="EMBL" id="CAK0864959.1"/>
    </source>
</evidence>
<gene>
    <name evidence="2" type="ORF">PCOR1329_LOCUS52653</name>
</gene>
<accession>A0ABN9V032</accession>
<proteinExistence type="predicted"/>
<dbReference type="EMBL" id="CAUYUJ010016409">
    <property type="protein sequence ID" value="CAK0864959.1"/>
    <property type="molecule type" value="Genomic_DNA"/>
</dbReference>
<reference evidence="2" key="1">
    <citation type="submission" date="2023-10" db="EMBL/GenBank/DDBJ databases">
        <authorList>
            <person name="Chen Y."/>
            <person name="Shah S."/>
            <person name="Dougan E. K."/>
            <person name="Thang M."/>
            <person name="Chan C."/>
        </authorList>
    </citation>
    <scope>NUCLEOTIDE SEQUENCE [LARGE SCALE GENOMIC DNA]</scope>
</reference>
<dbReference type="Proteomes" id="UP001189429">
    <property type="component" value="Unassembled WGS sequence"/>
</dbReference>
<sequence length="306" mass="33686">MANTAGMFGATVPTKKRPSPAPPIRKGKGKGKGAKPAGHDHPAPKWEGPPAPAAMDDHVEDEAAKRARLQETAAMKILKLKTLPGQQEDKFTDLVIISVDGSLLENARSDEQREKNNVAWKISGRYWNLGMIDGSAVYRQEPPQNSSSWLNSEQVFLWRNGHMKEVNHSGWYIAKSMSLEKKEFESEGNIYAWCPSRPSAPQTFPEVAHIPHWCKTQHQAVSIKSGVVLLHELAAAAKEGAQTHKWLIGQLACSGWQTSSDWKAFAEAIMVATEMSVDLNISDEQLNWWIINASEAAALMETGAGL</sequence>
<organism evidence="2 3">
    <name type="scientific">Prorocentrum cordatum</name>
    <dbReference type="NCBI Taxonomy" id="2364126"/>
    <lineage>
        <taxon>Eukaryota</taxon>
        <taxon>Sar</taxon>
        <taxon>Alveolata</taxon>
        <taxon>Dinophyceae</taxon>
        <taxon>Prorocentrales</taxon>
        <taxon>Prorocentraceae</taxon>
        <taxon>Prorocentrum</taxon>
    </lineage>
</organism>
<name>A0ABN9V032_9DINO</name>